<feature type="chain" id="PRO_5026683583" description="S9 family peptidase" evidence="1">
    <location>
        <begin position="18"/>
        <end position="524"/>
    </location>
</feature>
<reference evidence="2 3" key="1">
    <citation type="submission" date="2019-12" db="EMBL/GenBank/DDBJ databases">
        <authorList>
            <person name="Zhao J."/>
        </authorList>
    </citation>
    <scope>NUCLEOTIDE SEQUENCE [LARGE SCALE GENOMIC DNA]</scope>
    <source>
        <strain evidence="2 3">S-15</strain>
    </source>
</reference>
<comment type="caution">
    <text evidence="2">The sequence shown here is derived from an EMBL/GenBank/DDBJ whole genome shotgun (WGS) entry which is preliminary data.</text>
</comment>
<dbReference type="AlphaFoldDB" id="A0A6N9NMT5"/>
<evidence type="ECO:0000313" key="2">
    <source>
        <dbReference type="EMBL" id="NBG67273.1"/>
    </source>
</evidence>
<keyword evidence="3" id="KW-1185">Reference proteome</keyword>
<evidence type="ECO:0008006" key="4">
    <source>
        <dbReference type="Google" id="ProtNLM"/>
    </source>
</evidence>
<evidence type="ECO:0000313" key="3">
    <source>
        <dbReference type="Proteomes" id="UP000470771"/>
    </source>
</evidence>
<dbReference type="RefSeq" id="WP_160634226.1">
    <property type="nucleotide sequence ID" value="NZ_WWNE01000018.1"/>
</dbReference>
<name>A0A6N9NMT5_9FLAO</name>
<accession>A0A6N9NMT5</accession>
<feature type="signal peptide" evidence="1">
    <location>
        <begin position="1"/>
        <end position="17"/>
    </location>
</feature>
<organism evidence="2 3">
    <name type="scientific">Acidiluteibacter ferrifornacis</name>
    <dbReference type="NCBI Taxonomy" id="2692424"/>
    <lineage>
        <taxon>Bacteria</taxon>
        <taxon>Pseudomonadati</taxon>
        <taxon>Bacteroidota</taxon>
        <taxon>Flavobacteriia</taxon>
        <taxon>Flavobacteriales</taxon>
        <taxon>Cryomorphaceae</taxon>
        <taxon>Acidiluteibacter</taxon>
    </lineage>
</organism>
<proteinExistence type="predicted"/>
<dbReference type="Proteomes" id="UP000470771">
    <property type="component" value="Unassembled WGS sequence"/>
</dbReference>
<keyword evidence="1" id="KW-0732">Signal</keyword>
<protein>
    <recommendedName>
        <fullName evidence="4">S9 family peptidase</fullName>
    </recommendedName>
</protein>
<gene>
    <name evidence="2" type="ORF">GQN54_14180</name>
</gene>
<sequence>MKKLLSLALIGFSFHFAAISQVNISNLKTVWGPEIKSTKQSTFEGIVGKDSENIYALQEYASRGDATKIELLAYDNKTMKLRKSSIIKLDENISNKSLEQVTQLGENLYAFTYVTDKKTDKKTLYVQEIDKKSMTLKSKTTQLAQIDFGNNGRRNRGNFNVAVSKNDEYILVNYINPREGKYSKQRVGIKVFDKDFKLLWEKLDELEFPDDNFVLKKMEISNNGNVFVLGNVIPEKRVRSSNKQEFQLYAYTDLGEEIVQYPLIIKDKYIDQMTLSLTENDDIIVGGLYGKDIYKVSGTFYLRIDGNTQQVEASSFKEFPLNFITEGMSEKHEKKTEKKAEKGKDVGLVNYELRNLTIANDGSITFIAEQSYVVVNTYTDANGHMRTTYTYYDNDIIMVFVNPEGQIVENIKIPKYQKSSTSMFSSYVLGLNDDKAFFIFNDNIKNLAINERSKMRPFTGQKKAVAVVVTVNEDGKQRKSALFNAKEVGTLLRPKVSKQFESGDEIYIVGQKGKKLSLGRITLD</sequence>
<dbReference type="EMBL" id="WWNE01000018">
    <property type="protein sequence ID" value="NBG67273.1"/>
    <property type="molecule type" value="Genomic_DNA"/>
</dbReference>
<evidence type="ECO:0000256" key="1">
    <source>
        <dbReference type="SAM" id="SignalP"/>
    </source>
</evidence>